<protein>
    <submittedName>
        <fullName evidence="11">Response regulator</fullName>
    </submittedName>
</protein>
<keyword evidence="12" id="KW-1185">Reference proteome</keyword>
<evidence type="ECO:0000256" key="7">
    <source>
        <dbReference type="ARBA" id="ARBA00023163"/>
    </source>
</evidence>
<keyword evidence="2" id="KW-0963">Cytoplasm</keyword>
<keyword evidence="4" id="KW-0902">Two-component regulatory system</keyword>
<dbReference type="PROSITE" id="PS50110">
    <property type="entry name" value="RESPONSE_REGULATORY"/>
    <property type="match status" value="1"/>
</dbReference>
<evidence type="ECO:0000256" key="3">
    <source>
        <dbReference type="ARBA" id="ARBA00022553"/>
    </source>
</evidence>
<comment type="subcellular location">
    <subcellularLocation>
        <location evidence="1">Cytoplasm</location>
    </subcellularLocation>
</comment>
<dbReference type="Proteomes" id="UP000317036">
    <property type="component" value="Unassembled WGS sequence"/>
</dbReference>
<feature type="modified residue" description="4-aspartylphosphate" evidence="8">
    <location>
        <position position="106"/>
    </location>
</feature>
<dbReference type="GO" id="GO:0005737">
    <property type="term" value="C:cytoplasm"/>
    <property type="evidence" value="ECO:0007669"/>
    <property type="project" value="UniProtKB-SubCell"/>
</dbReference>
<evidence type="ECO:0000256" key="6">
    <source>
        <dbReference type="ARBA" id="ARBA00023125"/>
    </source>
</evidence>
<dbReference type="GO" id="GO:0003700">
    <property type="term" value="F:DNA-binding transcription factor activity"/>
    <property type="evidence" value="ECO:0007669"/>
    <property type="project" value="InterPro"/>
</dbReference>
<comment type="caution">
    <text evidence="11">The sequence shown here is derived from an EMBL/GenBank/DDBJ whole genome shotgun (WGS) entry which is preliminary data.</text>
</comment>
<proteinExistence type="predicted"/>
<dbReference type="Gene3D" id="1.10.10.60">
    <property type="entry name" value="Homeodomain-like"/>
    <property type="match status" value="2"/>
</dbReference>
<evidence type="ECO:0000259" key="9">
    <source>
        <dbReference type="PROSITE" id="PS01124"/>
    </source>
</evidence>
<dbReference type="PRINTS" id="PR00032">
    <property type="entry name" value="HTHARAC"/>
</dbReference>
<evidence type="ECO:0000259" key="10">
    <source>
        <dbReference type="PROSITE" id="PS50110"/>
    </source>
</evidence>
<dbReference type="CDD" id="cd17536">
    <property type="entry name" value="REC_YesN-like"/>
    <property type="match status" value="1"/>
</dbReference>
<evidence type="ECO:0000256" key="2">
    <source>
        <dbReference type="ARBA" id="ARBA00022490"/>
    </source>
</evidence>
<dbReference type="InterPro" id="IPR009057">
    <property type="entry name" value="Homeodomain-like_sf"/>
</dbReference>
<dbReference type="SMART" id="SM00342">
    <property type="entry name" value="HTH_ARAC"/>
    <property type="match status" value="1"/>
</dbReference>
<dbReference type="AlphaFoldDB" id="A0A559JMD7"/>
<dbReference type="SUPFAM" id="SSF46689">
    <property type="entry name" value="Homeodomain-like"/>
    <property type="match status" value="1"/>
</dbReference>
<dbReference type="PROSITE" id="PS01124">
    <property type="entry name" value="HTH_ARAC_FAMILY_2"/>
    <property type="match status" value="1"/>
</dbReference>
<dbReference type="PANTHER" id="PTHR42713">
    <property type="entry name" value="HISTIDINE KINASE-RELATED"/>
    <property type="match status" value="1"/>
</dbReference>
<dbReference type="Pfam" id="PF12833">
    <property type="entry name" value="HTH_18"/>
    <property type="match status" value="1"/>
</dbReference>
<dbReference type="PROSITE" id="PS00041">
    <property type="entry name" value="HTH_ARAC_FAMILY_1"/>
    <property type="match status" value="1"/>
</dbReference>
<feature type="domain" description="HTH araC/xylS-type" evidence="9">
    <location>
        <begin position="301"/>
        <end position="400"/>
    </location>
</feature>
<dbReference type="InterPro" id="IPR001789">
    <property type="entry name" value="Sig_transdc_resp-reg_receiver"/>
</dbReference>
<dbReference type="GO" id="GO:0043565">
    <property type="term" value="F:sequence-specific DNA binding"/>
    <property type="evidence" value="ECO:0007669"/>
    <property type="project" value="InterPro"/>
</dbReference>
<evidence type="ECO:0000256" key="8">
    <source>
        <dbReference type="PROSITE-ProRule" id="PRU00169"/>
    </source>
</evidence>
<dbReference type="PANTHER" id="PTHR42713:SF3">
    <property type="entry name" value="TRANSCRIPTIONAL REGULATORY PROTEIN HPTR"/>
    <property type="match status" value="1"/>
</dbReference>
<organism evidence="11 12">
    <name type="scientific">Paenibacillus cremeus</name>
    <dbReference type="NCBI Taxonomy" id="2163881"/>
    <lineage>
        <taxon>Bacteria</taxon>
        <taxon>Bacillati</taxon>
        <taxon>Bacillota</taxon>
        <taxon>Bacilli</taxon>
        <taxon>Bacillales</taxon>
        <taxon>Paenibacillaceae</taxon>
        <taxon>Paenibacillus</taxon>
    </lineage>
</organism>
<dbReference type="InterPro" id="IPR051552">
    <property type="entry name" value="HptR"/>
</dbReference>
<dbReference type="EMBL" id="VNJI01000071">
    <property type="protein sequence ID" value="TVY01045.1"/>
    <property type="molecule type" value="Genomic_DNA"/>
</dbReference>
<dbReference type="GO" id="GO:0000160">
    <property type="term" value="P:phosphorelay signal transduction system"/>
    <property type="evidence" value="ECO:0007669"/>
    <property type="project" value="UniProtKB-KW"/>
</dbReference>
<dbReference type="OrthoDB" id="9788446at2"/>
<dbReference type="SUPFAM" id="SSF52172">
    <property type="entry name" value="CheY-like"/>
    <property type="match status" value="1"/>
</dbReference>
<keyword evidence="5" id="KW-0805">Transcription regulation</keyword>
<dbReference type="InterPro" id="IPR018062">
    <property type="entry name" value="HTH_AraC-typ_CS"/>
</dbReference>
<evidence type="ECO:0000313" key="11">
    <source>
        <dbReference type="EMBL" id="TVY01045.1"/>
    </source>
</evidence>
<accession>A0A559JMD7</accession>
<sequence>MKTTDQAMWGYGTFTSVCGSALASLTVCTYLVRAARAHVWKCSCRQSLEGMKMLKTILADDETMIKKSLKVIVERTNLFTVTEVFTNGRDALEYMKSNPVDLLITDIRMPVMDGLNLIAALREMGNEAEVIILTGYGEFEYAQRALRYGVTDYLLKPIVPEQLQNMLEQIVNKRDQQKLMQERRQESLWYCTQQGERLSHLLRDMDGVAIISLLDEVHSYMNQTFGDQLPVYKTFYTDLLALAHNELIAIAPDFKEVIPVPAPFTEEDSTDKLRARVRKQISEWMLKMADLRSHGTALTMKKALAYIGQHIYDANLTLQSVADELNLSVSYTSESIKQSLGMNFTQYVTKLRMEHAKALLADSSCKMYEAAFQSGYADYAHFTKTFKKYYGYSPKEYRTRLNVSTFDE</sequence>
<dbReference type="InterPro" id="IPR020449">
    <property type="entry name" value="Tscrpt_reg_AraC-type_HTH"/>
</dbReference>
<dbReference type="Pfam" id="PF00072">
    <property type="entry name" value="Response_reg"/>
    <property type="match status" value="1"/>
</dbReference>
<evidence type="ECO:0000256" key="5">
    <source>
        <dbReference type="ARBA" id="ARBA00023015"/>
    </source>
</evidence>
<evidence type="ECO:0000256" key="4">
    <source>
        <dbReference type="ARBA" id="ARBA00023012"/>
    </source>
</evidence>
<dbReference type="InterPro" id="IPR018060">
    <property type="entry name" value="HTH_AraC"/>
</dbReference>
<dbReference type="InterPro" id="IPR011006">
    <property type="entry name" value="CheY-like_superfamily"/>
</dbReference>
<evidence type="ECO:0000256" key="1">
    <source>
        <dbReference type="ARBA" id="ARBA00004496"/>
    </source>
</evidence>
<name>A0A559JMD7_9BACL</name>
<keyword evidence="6" id="KW-0238">DNA-binding</keyword>
<keyword evidence="7" id="KW-0804">Transcription</keyword>
<feature type="domain" description="Response regulatory" evidence="10">
    <location>
        <begin position="55"/>
        <end position="171"/>
    </location>
</feature>
<keyword evidence="3 8" id="KW-0597">Phosphoprotein</keyword>
<dbReference type="Gene3D" id="3.40.50.2300">
    <property type="match status" value="1"/>
</dbReference>
<evidence type="ECO:0000313" key="12">
    <source>
        <dbReference type="Proteomes" id="UP000317036"/>
    </source>
</evidence>
<dbReference type="SMART" id="SM00448">
    <property type="entry name" value="REC"/>
    <property type="match status" value="1"/>
</dbReference>
<reference evidence="11 12" key="1">
    <citation type="submission" date="2019-07" db="EMBL/GenBank/DDBJ databases">
        <authorList>
            <person name="Kim J."/>
        </authorList>
    </citation>
    <scope>NUCLEOTIDE SEQUENCE [LARGE SCALE GENOMIC DNA]</scope>
    <source>
        <strain evidence="11 12">JC52</strain>
    </source>
</reference>
<gene>
    <name evidence="11" type="ORF">FPZ49_32560</name>
</gene>